<keyword evidence="2" id="KW-1185">Reference proteome</keyword>
<evidence type="ECO:0000313" key="1">
    <source>
        <dbReference type="EMBL" id="KAH8004315.1"/>
    </source>
</evidence>
<gene>
    <name evidence="1" type="ORF">K3G42_007930</name>
</gene>
<name>A0ACB8FHF3_9SAUR</name>
<organism evidence="1 2">
    <name type="scientific">Sphaerodactylus townsendi</name>
    <dbReference type="NCBI Taxonomy" id="933632"/>
    <lineage>
        <taxon>Eukaryota</taxon>
        <taxon>Metazoa</taxon>
        <taxon>Chordata</taxon>
        <taxon>Craniata</taxon>
        <taxon>Vertebrata</taxon>
        <taxon>Euteleostomi</taxon>
        <taxon>Lepidosauria</taxon>
        <taxon>Squamata</taxon>
        <taxon>Bifurcata</taxon>
        <taxon>Gekkota</taxon>
        <taxon>Sphaerodactylidae</taxon>
        <taxon>Sphaerodactylus</taxon>
    </lineage>
</organism>
<dbReference type="EMBL" id="CM037617">
    <property type="protein sequence ID" value="KAH8004315.1"/>
    <property type="molecule type" value="Genomic_DNA"/>
</dbReference>
<proteinExistence type="predicted"/>
<sequence length="151" mass="17247">MKQPNLSPSITSPHTHTHLKCAPELGGWKKCAWGGEIIKHQTRKGGFMFATQVPPIPALLSAQLWQNHILNPQICSALVPLCSALGHPGHKYILNVVWLMHWQLLFLPVPWFWQFCGYEFRGHKIHLDNLFSALQIVFSMDTRFVQTDGRI</sequence>
<comment type="caution">
    <text evidence="1">The sequence shown here is derived from an EMBL/GenBank/DDBJ whole genome shotgun (WGS) entry which is preliminary data.</text>
</comment>
<protein>
    <submittedName>
        <fullName evidence="1">Uncharacterized protein</fullName>
    </submittedName>
</protein>
<dbReference type="Proteomes" id="UP000827872">
    <property type="component" value="Linkage Group LG04"/>
</dbReference>
<accession>A0ACB8FHF3</accession>
<reference evidence="1" key="1">
    <citation type="submission" date="2021-08" db="EMBL/GenBank/DDBJ databases">
        <title>The first chromosome-level gecko genome reveals the dynamic sex chromosomes of Neotropical dwarf geckos (Sphaerodactylidae: Sphaerodactylus).</title>
        <authorList>
            <person name="Pinto B.J."/>
            <person name="Keating S.E."/>
            <person name="Gamble T."/>
        </authorList>
    </citation>
    <scope>NUCLEOTIDE SEQUENCE</scope>
    <source>
        <strain evidence="1">TG3544</strain>
    </source>
</reference>
<evidence type="ECO:0000313" key="2">
    <source>
        <dbReference type="Proteomes" id="UP000827872"/>
    </source>
</evidence>